<reference evidence="1" key="1">
    <citation type="submission" date="2021-09" db="EMBL/GenBank/DDBJ databases">
        <authorList>
            <person name="Martin H S."/>
        </authorList>
    </citation>
    <scope>NUCLEOTIDE SEQUENCE</scope>
</reference>
<evidence type="ECO:0000313" key="1">
    <source>
        <dbReference type="EMBL" id="CAG9579697.1"/>
    </source>
</evidence>
<protein>
    <submittedName>
        <fullName evidence="1">(African queen) hypothetical protein</fullName>
    </submittedName>
</protein>
<dbReference type="Proteomes" id="UP000789524">
    <property type="component" value="Unassembled WGS sequence"/>
</dbReference>
<accession>A0A8J2W935</accession>
<dbReference type="OrthoDB" id="7290226at2759"/>
<proteinExistence type="predicted"/>
<gene>
    <name evidence="1" type="ORF">DCHRY22_LOCUS13283</name>
</gene>
<dbReference type="EMBL" id="CAKASE010000079">
    <property type="protein sequence ID" value="CAG9579697.1"/>
    <property type="molecule type" value="Genomic_DNA"/>
</dbReference>
<name>A0A8J2W935_9NEOP</name>
<evidence type="ECO:0000313" key="2">
    <source>
        <dbReference type="Proteomes" id="UP000789524"/>
    </source>
</evidence>
<dbReference type="AlphaFoldDB" id="A0A8J2W935"/>
<comment type="caution">
    <text evidence="1">The sequence shown here is derived from an EMBL/GenBank/DDBJ whole genome shotgun (WGS) entry which is preliminary data.</text>
</comment>
<organism evidence="1 2">
    <name type="scientific">Danaus chrysippus</name>
    <name type="common">African queen</name>
    <dbReference type="NCBI Taxonomy" id="151541"/>
    <lineage>
        <taxon>Eukaryota</taxon>
        <taxon>Metazoa</taxon>
        <taxon>Ecdysozoa</taxon>
        <taxon>Arthropoda</taxon>
        <taxon>Hexapoda</taxon>
        <taxon>Insecta</taxon>
        <taxon>Pterygota</taxon>
        <taxon>Neoptera</taxon>
        <taxon>Endopterygota</taxon>
        <taxon>Lepidoptera</taxon>
        <taxon>Glossata</taxon>
        <taxon>Ditrysia</taxon>
        <taxon>Papilionoidea</taxon>
        <taxon>Nymphalidae</taxon>
        <taxon>Danainae</taxon>
        <taxon>Danaini</taxon>
        <taxon>Danaina</taxon>
        <taxon>Danaus</taxon>
        <taxon>Anosia</taxon>
    </lineage>
</organism>
<keyword evidence="2" id="KW-1185">Reference proteome</keyword>
<sequence>MSEEECALIPPTKRNKEPMTILLDDNKQLIENDKKQEKNRSFKNRKLFLKIPKIGLKPNFSKLQRRFKSISCFKGEEDEEIMMDVQRHKSIDINVGLARKMSLFLFTRKTVCIHPYHPYTPQQTTRKIYFFHEEKHH</sequence>